<dbReference type="Pfam" id="PF25037">
    <property type="entry name" value="VPS13_C"/>
    <property type="match status" value="1"/>
</dbReference>
<dbReference type="Proteomes" id="UP000594262">
    <property type="component" value="Unplaced"/>
</dbReference>
<feature type="compositionally biased region" description="Basic and acidic residues" evidence="4">
    <location>
        <begin position="117"/>
        <end position="138"/>
    </location>
</feature>
<feature type="region of interest" description="Disordered" evidence="4">
    <location>
        <begin position="101"/>
        <end position="138"/>
    </location>
</feature>
<evidence type="ECO:0000256" key="4">
    <source>
        <dbReference type="SAM" id="MobiDB-lite"/>
    </source>
</evidence>
<keyword evidence="2" id="KW-0813">Transport</keyword>
<sequence length="3630" mass="407427">MVFESLVADLLNKYLGQYVKNLDASQLKIGIWGGNVVLTELELKDTALDDLDLPIKVVRGYLGKLVLSIPWKNLYTESTVVDIQDLHLVAKPNFDIKYNEEREEKSKHDKKQQQIHNIEEARQREEDKKKGAKKEESDGFAEKLATNVIKNLQVTIKNIHVRYEDSISDVNGPFSVGLTMESLTAQTTDEDFVPKIIKESVSLIHKMVKLDNLALYWNPGDELIDPSLDTKQWLEVSTKQISTHQSKPEKTKYILSPMVATKKLKLNTKPGSNLDIPKMFLNLVLEELGIIVARSQYHGVVQLIESFERMNRNQPFRKYRPHTSVLGNESIWWKYCMSSILEVDVKRRSQMWSWKHIQKHRVLCKAYKVKYKEKLKQKNPSKQILTELESMEDELNIASITIFRQLAATEVLTEQKKKGSKGSFFSFFSRSKEPEKSAANKIGDLMGDDQEKEMQKLYDAIGYTENEVITPFPKEYVAMSVESILQKLFISLIDDTDKAKEFKVLDFSLNNIIVEVFQRPSAQALKLCAKIGEMKLFGTASAQCTPLIIKNMLQGRGMEFLPLVDFIFETNPLKKPDIDQCITAICQPLEIIYDANTINHIISFFKPPEHVILQDLQDKAYSTFEDFKVSSTAGLLHAMEQRTVMDIDIDVGASHLIIPEKGSYNGCTDMLVIDFGKITMSSDPSQIRHLDPKDIEDVNEVQSKAYDRFLLSLQALQILLVREGEDLKSAKSNVSKASSHILHPINFDGKLAKAILPQDPRLKQICVSGELSSLFVSVSDDKVSRLIKLADSIPLPQSPSHDNIDGEEKPEGLFTKALSMISLTGDNDTGVDIGGFSIPVPTSPTSVTSDEDEYGTPPDGSILQLQQEAGPDFSSGVANQVKVDLNFKIHKVMIAIGLTDKALKQEKECLEFIVDDINTEVILRRWDLFVNAEVGRLVLNEMTWGVDGEPFAIMSTPKNIKMLKFSYRRCEFNESLNLGPSYFYSKEAQVRALHFKDEFGATDQILDVQVATLFLMLHQEALLSIMSLIYQVLEPLNKHDKEATQKIKRSLSTAGSRLSLSIEEKEKERQIQRKLANPKALEAANELKQQVGLEEEKKMRVTAHLDGVGIMICSAKVDLAQAFVKGLSAKVLMKDDLLEVKASMKDMQVQDNVGETKYKDIISMRSDEVFDLELAIYENGSSGSKQYDMSCVDTSVKLNFGQMRVVFLYRFIQDLMSFTENFEEAQKAVVEAGKAAKDKALETATDLNRHSSRVKLNVVLKAPTIIIPVGSNNELALLVDLGELRVYNTFKLLNDDQHHKKSIITDNMTIKLSNLKLLKALIQDGKDFLHQRAIIEPMMLQITIVRNLTKGNHSIPDVSVQAKMPAILLSISEEDVTVALKIVQGNLAEGESHAPKKQAKPAKQTLNIPQDRLADIYEEPEDEDENPQGYLQTKLSFDLAKIDIKLYLKPSDMTFEDEFLARTDDLLLALFTIGNLCVDGDIMSTQAMKMSVRLDTLVLDDMRPIEEHEGVKRMINYSPEPLLEEVKTSSHKRPIDNSRMIEIQFDQTSSQDKNIDIKLCNMLCIFNVEFIMVLLKTLQAAIPKDDSLQHGHSMSSLDSAAGSGGSDDEDSLEASEIVLCTGDQERPETKVSIFVHNPQIVLLADAKDVKTNALFLTTEINFQYFELRDTQKMIGAVSNTAILSTAFKNEHRSDISTVLSLDSINLHSSAPINGKPHMSVSTTLIKLNISPKTIRTLSACAGYISNDPTDEEIKEARKAMRDLWHIQTFTNKRPWYLNHPPQQVLSAGSFVLARTRTGEYKHGFLAKKDVSYQVYFSEERGTASHRAMDISSVVLDIVPLIGDLYVGCNVLAVESKEHGYRTGRITQVWDSNVDKDSSDGAKQSVSVKTTAIAPIKYLVNFYDNQTENFFPPDELRIIGKPIKGVVPGLGACVYARFNDGFYYRGKVDDIEDYRIRVQLDEISGEIEHDIDDPSAVILNLTPQYRQVKKHFKVIASKGSTTKGYHPGKVTAIQGEGNNRLYSIRFEDGTINQVPITKLILMPKAPFDALPEVGTYVYSRVSRDAPLYEKGIVAEKNTMICVKHLNGRKLAHEIQNIHFVVRNIVPLMSSLKVGLDVIVQPDNDDQKMYLAVIREVTKKEGDKTNRYLVEFTDGSKKRVTPSRIRILSQYGSAETSEENADIITTRQEELVLDVQGISLRVEGYLGGVLTPMLKMDSKITANLKDWSSQMNAHATVSLEASYYNENVAEWEPVIEPLMEKRRERPWQLSVNYTMEGDDNSASSTSNEIVLQKPESNLKIKSQDNLELTISKSCLALLGELGQVFGDAVESVDVLPQVLVEKEPFMIENLLSKKVTVTLNELLQGPNGDSTIELASSSNPVGITFAPKKFEKRKTNDLYTINLSVDGFHDIKDIVVQRKRSVIYDLVPIKLLSAQSSYSIVVQVKTTDGQRIIVLRSPLQLKNHFPMPLDVSYISKENQPVKLTTVGSGDIYSFPLLLTYHSVFHLKPAGFDYGDCTEALNWSDLKTSNEKQFSCPSPDKSADPFYMQVVMKEETYSSVHGMLDCVPRYTLECFPVITLHNYLPCTINYKIKGMAKSESLPGGHNWPLFTVNFSDKPSIYIEIESYNNQRWEGGLTLPTKPADSLNKPSLSFVMMSGERKMELGVYYQLDGSLNITLYSPYWLLNKTGKPLVYQPAGSSIQQIHQENDVNALMMLVKGKHKKAKVKVKNSESWSNEFSLDTVGSGGSLKCNGPRDRVYEIGLNISLSYFGLTKIVTFTPLRMLSNHTKYTISMAESNSKSSEWHTVNPDENIPFWPTKLPLVNLYININGQDSVKFNPEVGKTLLLKFQNEVGGVCVDYQEKDSSSVLSFNPYFAGAAPVRLENLCKKIGMIAYKQAGSVMGHVLTHDQSVLYTWDDPTMEQELICSIVNDEASETRIKLDANDFGRMRVGDGAIYWVSFLDGLQRVLLFTDNFKSAYCACQEQNLRPTMEVDFEIESFGLSLVNVDKRMEIGYLAIRQSKTVWEQRKKKNRWKALPLAMCEALEEGYLNYQNKKGAVKEKVLDKEVDYEKMFITKPEKIKIRRTYHSGLGFKYTISPNEMRVHASISSIQLDSHVPGSTFPTVLHMVEPPKSVASENAPKPFFELSLMTRIGDKNVVNEVSYCHVLIQEMDVRVDIGFLLALMELFSHARARTTEKEQYALDIGQAATKFEESAEFQAAKQDRYYVLNDFHLSPLKIHVSFSLTGGSKDENAIASLHGNVLNLLLQSVGLAFTEVQDVQFKLACYEVHKSMQSNSQLGDGITKHYQTQAIKQLYVLVLGLDVLGNPYGLISGVGTGAKNFFYEPYQGLIQGPEEFAEGLAYGVKSLVGGTVGGVSGAVSKITGTFGKGLAALTLDEEYQQKRRENMSQRPTNLGEGLAKGGKGLVKGIVSGVTGIVTKPYEGAKNDGAGGFFKGVGKGLIGVVARPVGGVVDMASNTFDGLKSTTSGVKAIELSRVTRVFHADKVLRPFNLYEADGNKILMQCNKGEYSKKNFYITHVVDKKNYLILTQSNILYVGKNELKMGEWESVWVIEFNELKREPEVKETKIIFHIHNTDTRRSIFKKSTNTREVILESSAVADWFILKLRDAKML</sequence>
<evidence type="ECO:0000313" key="7">
    <source>
        <dbReference type="Proteomes" id="UP000594262"/>
    </source>
</evidence>
<keyword evidence="3" id="KW-0445">Lipid transport</keyword>
<dbReference type="InterPro" id="IPR026854">
    <property type="entry name" value="VPS13_N"/>
</dbReference>
<dbReference type="PANTHER" id="PTHR16166">
    <property type="entry name" value="VACUOLAR PROTEIN SORTING-ASSOCIATED PROTEIN VPS13"/>
    <property type="match status" value="1"/>
</dbReference>
<dbReference type="PANTHER" id="PTHR16166:SF93">
    <property type="entry name" value="INTERMEMBRANE LIPID TRANSFER PROTEIN VPS13"/>
    <property type="match status" value="1"/>
</dbReference>
<dbReference type="SMART" id="SM00333">
    <property type="entry name" value="TUDOR"/>
    <property type="match status" value="3"/>
</dbReference>
<evidence type="ECO:0000256" key="3">
    <source>
        <dbReference type="ARBA" id="ARBA00023055"/>
    </source>
</evidence>
<organism evidence="6 7">
    <name type="scientific">Clytia hemisphaerica</name>
    <dbReference type="NCBI Taxonomy" id="252671"/>
    <lineage>
        <taxon>Eukaryota</taxon>
        <taxon>Metazoa</taxon>
        <taxon>Cnidaria</taxon>
        <taxon>Hydrozoa</taxon>
        <taxon>Hydroidolina</taxon>
        <taxon>Leptothecata</taxon>
        <taxon>Obeliida</taxon>
        <taxon>Clytiidae</taxon>
        <taxon>Clytia</taxon>
    </lineage>
</organism>
<comment type="similarity">
    <text evidence="1">Belongs to the VPS13 family.</text>
</comment>
<reference evidence="6" key="1">
    <citation type="submission" date="2021-01" db="UniProtKB">
        <authorList>
            <consortium name="EnsemblMetazoa"/>
        </authorList>
    </citation>
    <scope>IDENTIFICATION</scope>
</reference>
<evidence type="ECO:0000256" key="1">
    <source>
        <dbReference type="ARBA" id="ARBA00006545"/>
    </source>
</evidence>
<dbReference type="GO" id="GO:0045053">
    <property type="term" value="P:protein retention in Golgi apparatus"/>
    <property type="evidence" value="ECO:0007669"/>
    <property type="project" value="TreeGrafter"/>
</dbReference>
<dbReference type="InterPro" id="IPR056747">
    <property type="entry name" value="VPS13-like_M"/>
</dbReference>
<dbReference type="Gene3D" id="2.30.30.140">
    <property type="match status" value="1"/>
</dbReference>
<feature type="domain" description="Tudor" evidence="5">
    <location>
        <begin position="2108"/>
        <end position="2171"/>
    </location>
</feature>
<dbReference type="InterPro" id="IPR009543">
    <property type="entry name" value="VPS13_VAB"/>
</dbReference>
<dbReference type="CDD" id="cd04508">
    <property type="entry name" value="Tudor_SF"/>
    <property type="match status" value="1"/>
</dbReference>
<dbReference type="Pfam" id="PF25033">
    <property type="entry name" value="VPS13_M"/>
    <property type="match status" value="2"/>
</dbReference>
<keyword evidence="7" id="KW-1185">Reference proteome</keyword>
<protein>
    <recommendedName>
        <fullName evidence="5">Tudor domain-containing protein</fullName>
    </recommendedName>
</protein>
<dbReference type="OrthoDB" id="428159at2759"/>
<dbReference type="InterPro" id="IPR002999">
    <property type="entry name" value="Tudor"/>
</dbReference>
<feature type="domain" description="Tudor" evidence="5">
    <location>
        <begin position="1989"/>
        <end position="2046"/>
    </location>
</feature>
<evidence type="ECO:0000256" key="2">
    <source>
        <dbReference type="ARBA" id="ARBA00022448"/>
    </source>
</evidence>
<dbReference type="RefSeq" id="XP_066921330.1">
    <property type="nucleotide sequence ID" value="XM_067065229.1"/>
</dbReference>
<feature type="region of interest" description="Disordered" evidence="4">
    <location>
        <begin position="1589"/>
        <end position="1610"/>
    </location>
</feature>
<feature type="domain" description="Tudor" evidence="5">
    <location>
        <begin position="1925"/>
        <end position="1981"/>
    </location>
</feature>
<dbReference type="EnsemblMetazoa" id="CLYHEMT016479.1">
    <property type="protein sequence ID" value="CLYHEMP016479.1"/>
    <property type="gene ID" value="CLYHEMG016479"/>
</dbReference>
<dbReference type="Pfam" id="PF12624">
    <property type="entry name" value="VPS13_N"/>
    <property type="match status" value="1"/>
</dbReference>
<dbReference type="GeneID" id="136808687"/>
<accession>A0A7M5X2C8</accession>
<dbReference type="Pfam" id="PF25036">
    <property type="entry name" value="VPS13_VAB"/>
    <property type="match status" value="1"/>
</dbReference>
<dbReference type="GO" id="GO:0006869">
    <property type="term" value="P:lipid transport"/>
    <property type="evidence" value="ECO:0007669"/>
    <property type="project" value="UniProtKB-KW"/>
</dbReference>
<name>A0A7M5X2C8_9CNID</name>
<dbReference type="GO" id="GO:0006623">
    <property type="term" value="P:protein targeting to vacuole"/>
    <property type="evidence" value="ECO:0007669"/>
    <property type="project" value="TreeGrafter"/>
</dbReference>
<evidence type="ECO:0000313" key="6">
    <source>
        <dbReference type="EnsemblMetazoa" id="CLYHEMP016479.1"/>
    </source>
</evidence>
<dbReference type="InterPro" id="IPR026847">
    <property type="entry name" value="VPS13"/>
</dbReference>
<dbReference type="InterPro" id="IPR056748">
    <property type="entry name" value="VPS13-like_C"/>
</dbReference>
<proteinExistence type="inferred from homology"/>
<evidence type="ECO:0000259" key="5">
    <source>
        <dbReference type="SMART" id="SM00333"/>
    </source>
</evidence>